<dbReference type="InParanoid" id="A0A165EU39"/>
<dbReference type="OrthoDB" id="2745898at2759"/>
<sequence>MNFFPPEVIEYVVDFLDDDRASLLSCSMVARAWHVRSVAHLFRVLQVCKDPYSWDRWMASDTAPPVAFIRVTVVEFNQLMHDFAHLICYVEHLQIGDPLEEGNGPTLTTFLRTMRLPDGHSVQRLSLSGDLYLPLDHDRRLSHNFGHVTVLRMHGTKFSYMSTFAEIMLAFRYATFVEMSGPMHMTVGPNIVQGDMAPPFFAQPCAMHWKLDFQTTSPVAPLSVLLAWVAKDPSHVSTIHLTGNIPKSRDGTSLRRLLEADPGVRRRVHRLTVEFGRDQVSDLAAIVSHLPCLSILRCSAQYKLYPSALARILASEEFASSSLRAIEVSVELYDTFNLGIMTRDAWESLLIPLSSPKWRSLQVFVVRLLARQRVPSTIKRPIREMLANICHGSSLRVLLDDSSEQESTAKDFSFEL</sequence>
<organism evidence="1 2">
    <name type="scientific">Exidia glandulosa HHB12029</name>
    <dbReference type="NCBI Taxonomy" id="1314781"/>
    <lineage>
        <taxon>Eukaryota</taxon>
        <taxon>Fungi</taxon>
        <taxon>Dikarya</taxon>
        <taxon>Basidiomycota</taxon>
        <taxon>Agaricomycotina</taxon>
        <taxon>Agaricomycetes</taxon>
        <taxon>Auriculariales</taxon>
        <taxon>Exidiaceae</taxon>
        <taxon>Exidia</taxon>
    </lineage>
</organism>
<accession>A0A165EU39</accession>
<dbReference type="EMBL" id="KV426118">
    <property type="protein sequence ID" value="KZV87687.1"/>
    <property type="molecule type" value="Genomic_DNA"/>
</dbReference>
<dbReference type="AlphaFoldDB" id="A0A165EU39"/>
<evidence type="ECO:0000313" key="1">
    <source>
        <dbReference type="EMBL" id="KZV87687.1"/>
    </source>
</evidence>
<keyword evidence="2" id="KW-1185">Reference proteome</keyword>
<dbReference type="Proteomes" id="UP000077266">
    <property type="component" value="Unassembled WGS sequence"/>
</dbReference>
<reference evidence="1 2" key="1">
    <citation type="journal article" date="2016" name="Mol. Biol. Evol.">
        <title>Comparative Genomics of Early-Diverging Mushroom-Forming Fungi Provides Insights into the Origins of Lignocellulose Decay Capabilities.</title>
        <authorList>
            <person name="Nagy L.G."/>
            <person name="Riley R."/>
            <person name="Tritt A."/>
            <person name="Adam C."/>
            <person name="Daum C."/>
            <person name="Floudas D."/>
            <person name="Sun H."/>
            <person name="Yadav J.S."/>
            <person name="Pangilinan J."/>
            <person name="Larsson K.H."/>
            <person name="Matsuura K."/>
            <person name="Barry K."/>
            <person name="Labutti K."/>
            <person name="Kuo R."/>
            <person name="Ohm R.A."/>
            <person name="Bhattacharya S.S."/>
            <person name="Shirouzu T."/>
            <person name="Yoshinaga Y."/>
            <person name="Martin F.M."/>
            <person name="Grigoriev I.V."/>
            <person name="Hibbett D.S."/>
        </authorList>
    </citation>
    <scope>NUCLEOTIDE SEQUENCE [LARGE SCALE GENOMIC DNA]</scope>
    <source>
        <strain evidence="1 2">HHB12029</strain>
    </source>
</reference>
<protein>
    <recommendedName>
        <fullName evidence="3">F-box domain-containing protein</fullName>
    </recommendedName>
</protein>
<name>A0A165EU39_EXIGL</name>
<proteinExistence type="predicted"/>
<evidence type="ECO:0008006" key="3">
    <source>
        <dbReference type="Google" id="ProtNLM"/>
    </source>
</evidence>
<gene>
    <name evidence="1" type="ORF">EXIGLDRAFT_773405</name>
</gene>
<evidence type="ECO:0000313" key="2">
    <source>
        <dbReference type="Proteomes" id="UP000077266"/>
    </source>
</evidence>